<dbReference type="SUPFAM" id="SSF56300">
    <property type="entry name" value="Metallo-dependent phosphatases"/>
    <property type="match status" value="1"/>
</dbReference>
<evidence type="ECO:0000256" key="1">
    <source>
        <dbReference type="ARBA" id="ARBA00022729"/>
    </source>
</evidence>
<dbReference type="SUPFAM" id="SSF49363">
    <property type="entry name" value="Purple acid phosphatase, N-terminal domain"/>
    <property type="match status" value="1"/>
</dbReference>
<name>A0A1G8XUH8_9BACL</name>
<dbReference type="InterPro" id="IPR037524">
    <property type="entry name" value="PA14/GLEYA"/>
</dbReference>
<feature type="domain" description="Fibronectin type-III" evidence="2">
    <location>
        <begin position="972"/>
        <end position="1070"/>
    </location>
</feature>
<dbReference type="GO" id="GO:0046872">
    <property type="term" value="F:metal ion binding"/>
    <property type="evidence" value="ECO:0007669"/>
    <property type="project" value="InterPro"/>
</dbReference>
<dbReference type="InterPro" id="IPR029052">
    <property type="entry name" value="Metallo-depent_PP-like"/>
</dbReference>
<protein>
    <submittedName>
        <fullName evidence="4">Purple acid Phosphatase, N-terminal domain</fullName>
    </submittedName>
</protein>
<keyword evidence="1" id="KW-0732">Signal</keyword>
<dbReference type="InterPro" id="IPR004843">
    <property type="entry name" value="Calcineurin-like_PHP"/>
</dbReference>
<dbReference type="SMART" id="SM00758">
    <property type="entry name" value="PA14"/>
    <property type="match status" value="1"/>
</dbReference>
<evidence type="ECO:0000313" key="4">
    <source>
        <dbReference type="EMBL" id="SDJ93440.1"/>
    </source>
</evidence>
<organism evidence="4 5">
    <name type="scientific">Paenibacillus typhae</name>
    <dbReference type="NCBI Taxonomy" id="1174501"/>
    <lineage>
        <taxon>Bacteria</taxon>
        <taxon>Bacillati</taxon>
        <taxon>Bacillota</taxon>
        <taxon>Bacilli</taxon>
        <taxon>Bacillales</taxon>
        <taxon>Paenibacillaceae</taxon>
        <taxon>Paenibacillus</taxon>
    </lineage>
</organism>
<dbReference type="EMBL" id="FNDX01000027">
    <property type="protein sequence ID" value="SDJ93440.1"/>
    <property type="molecule type" value="Genomic_DNA"/>
</dbReference>
<dbReference type="PROSITE" id="PS51820">
    <property type="entry name" value="PA14"/>
    <property type="match status" value="1"/>
</dbReference>
<dbReference type="STRING" id="1174501.SAMN05216192_12737"/>
<evidence type="ECO:0000259" key="3">
    <source>
        <dbReference type="PROSITE" id="PS51820"/>
    </source>
</evidence>
<proteinExistence type="predicted"/>
<dbReference type="PANTHER" id="PTHR45867:SF3">
    <property type="entry name" value="ACID PHOSPHATASE TYPE 7"/>
    <property type="match status" value="1"/>
</dbReference>
<dbReference type="SUPFAM" id="SSF56988">
    <property type="entry name" value="Anthrax protective antigen"/>
    <property type="match status" value="1"/>
</dbReference>
<sequence length="1254" mass="136878">MKAAIGFYENLTRPLPCMDCTVAGLNVSFPIDYNFHMGGKEVKKRFMLGSRALTAAMLTASLLTAGYAPLLPASAEPADTGNTAAEEAISTDAAGNAGTSGGTGDGAAARGLGDAGLLSAAAAGGTLIAKDSTWSYLDDGSDQTTVWRNVYDDSLWKQGQAPLGYASSGKGLDLKTRISYGPDASQKYATTYYRNEFQVEDPAAVTRLAATLVRDDGAVVYLNGQEVYRTNMPQGTILYNTYASSAVGDERLDNNFTIDPALLMQGVNVIAAEVHQDRGASSDTYFSLELNASAGAAASKEHGLLGQYYTNNDNFEFADYKSTRIDSQINFSNLDPVLQTWAGRADDANIRWTGRLAVPASGDYTFYMIGDNGFRMWIDDKLVVDHWKNDWDVEQTSSPVTLQAGEMHSFKVEYFEDYGGSNLYLRWSGPGIEKQIVPAEAFYLPAGYNGPVFGTVDSGGLSIALQLTGNLQTVPAELAEHLTVKAGDKVIPVLQAVQGSSADQLMLTLGTIIMPGQIVNVEYDGQAGLKLDGDTAAGSFIFSPDNHSEAVDYSPIAIAMSFLNEAKTNRSFAWYTSYERPDSAPAGIMDSIVEVVPADQGFDSPAKQRFTGDPADTKALNLKITGSTTGAFISHKAVASGLAPGTAYKYRVGSDGNWSAEGSFTTEGEKEDTYSFLYMTDSQGANTHDYEVWADTLKNGLDDYPDAKFLVMTGDQVDAGSLESQWLDYFGKPQNMLMKLPLMAAVGNHEGPYNDNYYYHFNYPNDSIDDPLPPGSVYSFDYGEAHIMVMNTMDMGWDERQRNSFNQQIEWLKREVAETDKKWKVVAFHKAIYSLGGHAAETEIKELRETLYPVFDELGIDVVLQGHDHVYVRSNQMYGNKVVENVVKDENGNPLNPDGTLYMINNSSGTKFYDVNKNVDPYFAAVYEQPKMPIYSGILMTEDSFTINSYKSGDTAPFDTYTIVRKDSKPKPVEKLSAARAEEKATLLTWEKPQDVSADDAVRGFRIYEKNGKLGMNWNVYVPAVEGQSKYELTVAGTNPAVDYEFIVKAVNKRDNSAEAAVFTGGERPAAPTAPVVDDARNTFGWTPVPGYTRAADYEFSFDGGEKWQPATANPQPLPDGEYAAGKVQVRIKGDETAGTPAGSALLSDKPFTLNDHSDTYALQGTLKRDNQLKVEVSVEKLAEYTGSAYVVFELLDGDTPLLISAVPLKSDTLTMSQYYNVKGADYRVKVFVFDQFNSNLEVPEQLAKPAELQ</sequence>
<dbReference type="GO" id="GO:0003993">
    <property type="term" value="F:acid phosphatase activity"/>
    <property type="evidence" value="ECO:0007669"/>
    <property type="project" value="InterPro"/>
</dbReference>
<dbReference type="Pfam" id="PF00149">
    <property type="entry name" value="Metallophos"/>
    <property type="match status" value="1"/>
</dbReference>
<dbReference type="Pfam" id="PF07691">
    <property type="entry name" value="PA14"/>
    <property type="match status" value="1"/>
</dbReference>
<dbReference type="Gene3D" id="3.60.21.10">
    <property type="match status" value="1"/>
</dbReference>
<dbReference type="Gene3D" id="2.60.40.380">
    <property type="entry name" value="Purple acid phosphatase-like, N-terminal"/>
    <property type="match status" value="1"/>
</dbReference>
<evidence type="ECO:0000313" key="5">
    <source>
        <dbReference type="Proteomes" id="UP000199050"/>
    </source>
</evidence>
<dbReference type="InterPro" id="IPR008963">
    <property type="entry name" value="Purple_acid_Pase-like_N"/>
</dbReference>
<dbReference type="Proteomes" id="UP000199050">
    <property type="component" value="Unassembled WGS sequence"/>
</dbReference>
<dbReference type="Gene3D" id="2.60.120.260">
    <property type="entry name" value="Galactose-binding domain-like"/>
    <property type="match status" value="1"/>
</dbReference>
<dbReference type="Gene3D" id="2.60.40.10">
    <property type="entry name" value="Immunoglobulins"/>
    <property type="match status" value="1"/>
</dbReference>
<evidence type="ECO:0000259" key="2">
    <source>
        <dbReference type="PROSITE" id="PS50853"/>
    </source>
</evidence>
<dbReference type="Gene3D" id="3.90.182.10">
    <property type="entry name" value="Toxin - Anthrax Protective Antigen,domain 1"/>
    <property type="match status" value="1"/>
</dbReference>
<dbReference type="AlphaFoldDB" id="A0A1G8XUH8"/>
<accession>A0A1G8XUH8</accession>
<keyword evidence="5" id="KW-1185">Reference proteome</keyword>
<feature type="domain" description="PA14" evidence="3">
    <location>
        <begin position="299"/>
        <end position="441"/>
    </location>
</feature>
<dbReference type="CDD" id="cd00063">
    <property type="entry name" value="FN3"/>
    <property type="match status" value="1"/>
</dbReference>
<dbReference type="Pfam" id="PF16656">
    <property type="entry name" value="Pur_ac_phosph_N"/>
    <property type="match status" value="1"/>
</dbReference>
<dbReference type="InterPro" id="IPR011658">
    <property type="entry name" value="PA14_dom"/>
</dbReference>
<dbReference type="PROSITE" id="PS50853">
    <property type="entry name" value="FN3"/>
    <property type="match status" value="1"/>
</dbReference>
<dbReference type="InterPro" id="IPR036116">
    <property type="entry name" value="FN3_sf"/>
</dbReference>
<dbReference type="InterPro" id="IPR003961">
    <property type="entry name" value="FN3_dom"/>
</dbReference>
<reference evidence="5" key="1">
    <citation type="submission" date="2016-10" db="EMBL/GenBank/DDBJ databases">
        <authorList>
            <person name="Varghese N."/>
            <person name="Submissions S."/>
        </authorList>
    </citation>
    <scope>NUCLEOTIDE SEQUENCE [LARGE SCALE GENOMIC DNA]</scope>
    <source>
        <strain evidence="5">CGMCC 1.11012</strain>
    </source>
</reference>
<dbReference type="InterPro" id="IPR013783">
    <property type="entry name" value="Ig-like_fold"/>
</dbReference>
<dbReference type="PANTHER" id="PTHR45867">
    <property type="entry name" value="PURPLE ACID PHOSPHATASE"/>
    <property type="match status" value="1"/>
</dbReference>
<dbReference type="SUPFAM" id="SSF49265">
    <property type="entry name" value="Fibronectin type III"/>
    <property type="match status" value="1"/>
</dbReference>
<dbReference type="InterPro" id="IPR015914">
    <property type="entry name" value="PAPs_N"/>
</dbReference>
<gene>
    <name evidence="4" type="ORF">SAMN05216192_12737</name>
</gene>